<dbReference type="Gene3D" id="3.30.70.1430">
    <property type="entry name" value="Multidrug efflux transporter AcrB pore domain"/>
    <property type="match status" value="2"/>
</dbReference>
<dbReference type="InterPro" id="IPR001036">
    <property type="entry name" value="Acrflvin-R"/>
</dbReference>
<dbReference type="SUPFAM" id="SSF82714">
    <property type="entry name" value="Multidrug efflux transporter AcrB TolC docking domain, DN and DC subdomains"/>
    <property type="match status" value="2"/>
</dbReference>
<dbReference type="Gene3D" id="3.30.2090.10">
    <property type="entry name" value="Multidrug efflux transporter AcrB TolC docking domain, DN and DC subdomains"/>
    <property type="match status" value="4"/>
</dbReference>
<dbReference type="PANTHER" id="PTHR32063">
    <property type="match status" value="1"/>
</dbReference>
<feature type="transmembrane region" description="Helical" evidence="2">
    <location>
        <begin position="612"/>
        <end position="640"/>
    </location>
</feature>
<keyword evidence="2" id="KW-1133">Transmembrane helix</keyword>
<protein>
    <submittedName>
        <fullName evidence="3">Efflux RND transporter permease subunit</fullName>
    </submittedName>
</protein>
<organism evidence="3 4">
    <name type="scientific">Lentihominibacter faecis</name>
    <dbReference type="NCBI Taxonomy" id="2764712"/>
    <lineage>
        <taxon>Bacteria</taxon>
        <taxon>Bacillati</taxon>
        <taxon>Bacillota</taxon>
        <taxon>Clostridia</taxon>
        <taxon>Peptostreptococcales</taxon>
        <taxon>Anaerovoracaceae</taxon>
        <taxon>Lentihominibacter</taxon>
    </lineage>
</organism>
<gene>
    <name evidence="3" type="ORF">H8876_03160</name>
</gene>
<dbReference type="Proteomes" id="UP000644115">
    <property type="component" value="Unassembled WGS sequence"/>
</dbReference>
<dbReference type="SUPFAM" id="SSF82693">
    <property type="entry name" value="Multidrug efflux transporter AcrB pore domain, PN1, PN2, PC1 and PC2 subdomains"/>
    <property type="match status" value="2"/>
</dbReference>
<proteinExistence type="predicted"/>
<feature type="transmembrane region" description="Helical" evidence="2">
    <location>
        <begin position="549"/>
        <end position="569"/>
    </location>
</feature>
<dbReference type="GO" id="GO:0042910">
    <property type="term" value="F:xenobiotic transmembrane transporter activity"/>
    <property type="evidence" value="ECO:0007669"/>
    <property type="project" value="TreeGrafter"/>
</dbReference>
<evidence type="ECO:0000313" key="3">
    <source>
        <dbReference type="EMBL" id="MBC5998999.1"/>
    </source>
</evidence>
<feature type="transmembrane region" description="Helical" evidence="2">
    <location>
        <begin position="1134"/>
        <end position="1159"/>
    </location>
</feature>
<dbReference type="Gene3D" id="1.20.1640.10">
    <property type="entry name" value="Multidrug efflux transporter AcrB transmembrane domain"/>
    <property type="match status" value="4"/>
</dbReference>
<dbReference type="EMBL" id="JACRWC010000044">
    <property type="protein sequence ID" value="MBC5998999.1"/>
    <property type="molecule type" value="Genomic_DNA"/>
</dbReference>
<feature type="transmembrane region" description="Helical" evidence="2">
    <location>
        <begin position="1184"/>
        <end position="1206"/>
    </location>
</feature>
<name>A0A923NBH5_9FIRM</name>
<dbReference type="Gene3D" id="3.30.70.1320">
    <property type="entry name" value="Multidrug efflux transporter AcrB pore domain like"/>
    <property type="match status" value="2"/>
</dbReference>
<feature type="transmembrane region" description="Helical" evidence="2">
    <location>
        <begin position="575"/>
        <end position="600"/>
    </location>
</feature>
<dbReference type="RefSeq" id="WP_249286484.1">
    <property type="nucleotide sequence ID" value="NZ_JACRWC010000044.1"/>
</dbReference>
<dbReference type="PRINTS" id="PR00702">
    <property type="entry name" value="ACRIFLAVINRP"/>
</dbReference>
<dbReference type="Pfam" id="PF00873">
    <property type="entry name" value="ACR_tran"/>
    <property type="match status" value="2"/>
</dbReference>
<reference evidence="3" key="1">
    <citation type="submission" date="2020-08" db="EMBL/GenBank/DDBJ databases">
        <authorList>
            <person name="Liu C."/>
            <person name="Sun Q."/>
        </authorList>
    </citation>
    <scope>NUCLEOTIDE SEQUENCE</scope>
    <source>
        <strain evidence="3">BX16</strain>
    </source>
</reference>
<dbReference type="InterPro" id="IPR027463">
    <property type="entry name" value="AcrB_DN_DC_subdom"/>
</dbReference>
<keyword evidence="2" id="KW-0472">Membrane</keyword>
<feature type="transmembrane region" description="Helical" evidence="2">
    <location>
        <begin position="1212"/>
        <end position="1235"/>
    </location>
</feature>
<dbReference type="Gene3D" id="3.30.70.1440">
    <property type="entry name" value="Multidrug efflux transporter AcrB pore domain"/>
    <property type="match status" value="2"/>
</dbReference>
<feature type="region of interest" description="Disordered" evidence="1">
    <location>
        <begin position="961"/>
        <end position="1008"/>
    </location>
</feature>
<evidence type="ECO:0000256" key="1">
    <source>
        <dbReference type="SAM" id="MobiDB-lite"/>
    </source>
</evidence>
<feature type="transmembrane region" description="Helical" evidence="2">
    <location>
        <begin position="523"/>
        <end position="542"/>
    </location>
</feature>
<feature type="transmembrane region" description="Helical" evidence="2">
    <location>
        <begin position="652"/>
        <end position="675"/>
    </location>
</feature>
<sequence>MLSKFSIKKPFTILVAVVIVIVFGVIALTKMTPDLFPKINTPYVIVMTTYPGASPEEAESEITKPMEQQLVTLSNIKNVTSVSAANYSMIQLEFSDSVNMDSVSVDIRDKIDQIEGVLPDTAGTPVVMKISMDMMPVVTAAIGMDDKSSGEVSQFTKDNLLSQMEGVEGVASVSAMGMVDDNVQIVLSQDKIDAVNSKVAAAINSQMGDAEGQMKSGMAAAKKGKKQIQEGKKAVKDGQSQAAKQLAATKTKLQESRDQLVSLKQNGPAIKALYEQYKKYKDDPIMGPQIESQLKALGIDPSSLDQLVPQIDQADAQLKQIDKAIEDLDAQGSAMNFELGSKYADLTSAEGTVEATVNQLQSALSQLQSSKEAALASADMTGVITMQNVSAILSAQNFSMPAGYITDGKAEVLVSVGDKIKDKDELEDLILFDMGIDGLDPIRLCDVATVSYTDDDAETYAKINGNNGVLLSFTKQSSYATADVSENITDKFTQLEKEYKDDGLSFTTLYDQGDYIHIVINSVLQNLLLGAILAIVILLVFLRDLRPTLITAVSIPLSVIFAIVLMYFSGVTLNMISLAGLAIGVGMLVDNSIVVVENIYRLRSMGYSRVQAAFSGAVQVAGAITASTLTTICVFVPIIFVDGMTRDIFTDLALTVAYSLLASLLIALTLVPAMARGLLKKETRLTVLSQTGRFMDKYRAAVRWALSHKAVVLIAAVVLLVGSSGLALMRGLSFMPSMSTPQISATIQMPKESTLKETSDTTDKIVKEIRKVDGVETTGAMLSSDTAGMMGMSGMSQDVTSTMVYIILDEDKADNGKIIAKKLDKLAKKYNCEIVTSADMDMSSMMGGSGVQIKLYSEDLKQLRTAGVAVERKLKGMKSLEDISTIDEDSSKELHVVVNKNQAMKYGLTVAQVYQQISAKLTKESAATTLSENGSSMDVVVENSTSEAFTREDLENMKLKASGSAGSSGAAGGSGSAAASGGSMSGTSGSSASGASSSTPSGSSEVKLSSIADIQTTASLSEINHDNQKRSLSVTASVKDGYNITHVNSDVQKMIKKEKLIPSGVKVDYGGENEEIMHSMKQMMLMLLVGFILVYLVMVAQFQSLRSPFIVIFTIPLAFTGGMLALLICGQDVSVVSMMGFVMLMGVVVNNAIVLVDCINRFRLEGMDMESAVIEAGAVRMRPVLMTAITTILGLLPLAIGLGTGAEMMQPVAIVCIGGLLYATLTTLVVIPIMYRVFAKKHMEKIAEEELEVVNV</sequence>
<dbReference type="AlphaFoldDB" id="A0A923NBH5"/>
<feature type="compositionally biased region" description="Low complexity" evidence="1">
    <location>
        <begin position="976"/>
        <end position="1004"/>
    </location>
</feature>
<feature type="transmembrane region" description="Helical" evidence="2">
    <location>
        <begin position="710"/>
        <end position="729"/>
    </location>
</feature>
<evidence type="ECO:0000256" key="2">
    <source>
        <dbReference type="SAM" id="Phobius"/>
    </source>
</evidence>
<evidence type="ECO:0000313" key="4">
    <source>
        <dbReference type="Proteomes" id="UP000644115"/>
    </source>
</evidence>
<dbReference type="SUPFAM" id="SSF82866">
    <property type="entry name" value="Multidrug efflux transporter AcrB transmembrane domain"/>
    <property type="match status" value="2"/>
</dbReference>
<keyword evidence="2" id="KW-0812">Transmembrane</keyword>
<feature type="transmembrane region" description="Helical" evidence="2">
    <location>
        <begin position="1083"/>
        <end position="1102"/>
    </location>
</feature>
<keyword evidence="4" id="KW-1185">Reference proteome</keyword>
<dbReference type="GO" id="GO:0005886">
    <property type="term" value="C:plasma membrane"/>
    <property type="evidence" value="ECO:0007669"/>
    <property type="project" value="TreeGrafter"/>
</dbReference>
<comment type="caution">
    <text evidence="3">The sequence shown here is derived from an EMBL/GenBank/DDBJ whole genome shotgun (WGS) entry which is preliminary data.</text>
</comment>
<feature type="transmembrane region" description="Helical" evidence="2">
    <location>
        <begin position="1109"/>
        <end position="1128"/>
    </location>
</feature>
<accession>A0A923NBH5</accession>
<dbReference type="PANTHER" id="PTHR32063:SF0">
    <property type="entry name" value="SWARMING MOTILITY PROTEIN SWRC"/>
    <property type="match status" value="1"/>
</dbReference>